<reference evidence="5" key="1">
    <citation type="journal article" date="2019" name="Int. J. Syst. Evol. Microbiol.">
        <title>The Global Catalogue of Microorganisms (GCM) 10K type strain sequencing project: providing services to taxonomists for standard genome sequencing and annotation.</title>
        <authorList>
            <consortium name="The Broad Institute Genomics Platform"/>
            <consortium name="The Broad Institute Genome Sequencing Center for Infectious Disease"/>
            <person name="Wu L."/>
            <person name="Ma J."/>
        </authorList>
    </citation>
    <scope>NUCLEOTIDE SEQUENCE [LARGE SCALE GENOMIC DNA]</scope>
    <source>
        <strain evidence="5">NCAIM B.02333</strain>
    </source>
</reference>
<dbReference type="EMBL" id="JBHRWW010000003">
    <property type="protein sequence ID" value="MFC3688089.1"/>
    <property type="molecule type" value="Genomic_DNA"/>
</dbReference>
<name>A0ABV7WE29_9MICO</name>
<evidence type="ECO:0000259" key="3">
    <source>
        <dbReference type="Pfam" id="PF01156"/>
    </source>
</evidence>
<dbReference type="InterPro" id="IPR023186">
    <property type="entry name" value="IUNH"/>
</dbReference>
<dbReference type="RefSeq" id="WP_340293630.1">
    <property type="nucleotide sequence ID" value="NZ_JBBEOI010000115.1"/>
</dbReference>
<evidence type="ECO:0000256" key="2">
    <source>
        <dbReference type="ARBA" id="ARBA00023295"/>
    </source>
</evidence>
<proteinExistence type="predicted"/>
<dbReference type="SUPFAM" id="SSF53590">
    <property type="entry name" value="Nucleoside hydrolase"/>
    <property type="match status" value="1"/>
</dbReference>
<dbReference type="PANTHER" id="PTHR12304">
    <property type="entry name" value="INOSINE-URIDINE PREFERRING NUCLEOSIDE HYDROLASE"/>
    <property type="match status" value="1"/>
</dbReference>
<feature type="domain" description="Inosine/uridine-preferring nucleoside hydrolase" evidence="3">
    <location>
        <begin position="28"/>
        <end position="322"/>
    </location>
</feature>
<dbReference type="InterPro" id="IPR001910">
    <property type="entry name" value="Inosine/uridine_hydrolase_dom"/>
</dbReference>
<gene>
    <name evidence="4" type="ORF">ACFOLH_07020</name>
</gene>
<keyword evidence="5" id="KW-1185">Reference proteome</keyword>
<dbReference type="Gene3D" id="3.90.245.10">
    <property type="entry name" value="Ribonucleoside hydrolase-like"/>
    <property type="match status" value="1"/>
</dbReference>
<dbReference type="InterPro" id="IPR036452">
    <property type="entry name" value="Ribo_hydro-like"/>
</dbReference>
<keyword evidence="1 4" id="KW-0378">Hydrolase</keyword>
<keyword evidence="2" id="KW-0326">Glycosidase</keyword>
<evidence type="ECO:0000313" key="4">
    <source>
        <dbReference type="EMBL" id="MFC3688089.1"/>
    </source>
</evidence>
<protein>
    <submittedName>
        <fullName evidence="4">Nucleoside hydrolase</fullName>
    </submittedName>
</protein>
<comment type="caution">
    <text evidence="4">The sequence shown here is derived from an EMBL/GenBank/DDBJ whole genome shotgun (WGS) entry which is preliminary data.</text>
</comment>
<evidence type="ECO:0000256" key="1">
    <source>
        <dbReference type="ARBA" id="ARBA00022801"/>
    </source>
</evidence>
<dbReference type="GO" id="GO:0016787">
    <property type="term" value="F:hydrolase activity"/>
    <property type="evidence" value="ECO:0007669"/>
    <property type="project" value="UniProtKB-KW"/>
</dbReference>
<sequence length="351" mass="35436">MVDGGADGAVDGVVDGVVTGGPAAPRPVALDVDTGVDDALALLFAVASPLVDLRLVTCVGGNADLDAVTANTTAVLAVAGSDVPVHRGHAHPLSGPRPPAEAWHGVDGLMGCRPEVAARPVRPEHAVEALAGLAVALADAGDPLTLVPLGPQTTVAAMLTGDPAAAGRLRLVHLMGGSGVGGNVTAAAEFNVHHDPEAAAAVVSSGVPVAMYGLEVFEHVRLPRADIDALRAEQHPALRLAGELCHASAARSGTDDACLGDAGAVVALVRPDLVRTEVRDVAVETGDGPARGATVVDRRRGGRDRLWHGHPVTVHEEIDGPAVAAVWLATLRDHYHSASTGGGAAPPVHFT</sequence>
<dbReference type="Pfam" id="PF01156">
    <property type="entry name" value="IU_nuc_hydro"/>
    <property type="match status" value="1"/>
</dbReference>
<evidence type="ECO:0000313" key="5">
    <source>
        <dbReference type="Proteomes" id="UP001595685"/>
    </source>
</evidence>
<accession>A0ABV7WE29</accession>
<dbReference type="PANTHER" id="PTHR12304:SF4">
    <property type="entry name" value="URIDINE NUCLEOSIDASE"/>
    <property type="match status" value="1"/>
</dbReference>
<organism evidence="4 5">
    <name type="scientific">Aquipuribacter hungaricus</name>
    <dbReference type="NCBI Taxonomy" id="545624"/>
    <lineage>
        <taxon>Bacteria</taxon>
        <taxon>Bacillati</taxon>
        <taxon>Actinomycetota</taxon>
        <taxon>Actinomycetes</taxon>
        <taxon>Micrococcales</taxon>
        <taxon>Intrasporangiaceae</taxon>
        <taxon>Aquipuribacter</taxon>
    </lineage>
</organism>
<dbReference type="Proteomes" id="UP001595685">
    <property type="component" value="Unassembled WGS sequence"/>
</dbReference>